<evidence type="ECO:0000313" key="5">
    <source>
        <dbReference type="Proteomes" id="UP001217089"/>
    </source>
</evidence>
<dbReference type="EMBL" id="JARBDR010000214">
    <property type="protein sequence ID" value="KAJ8318506.1"/>
    <property type="molecule type" value="Genomic_DNA"/>
</dbReference>
<keyword evidence="3" id="KW-0812">Transmembrane</keyword>
<comment type="pathway">
    <text evidence="3">Protein modification; protein glycosylation.</text>
</comment>
<dbReference type="PANTHER" id="PTHR11927">
    <property type="entry name" value="GALACTOSIDE 2-L-FUCOSYLTRANSFERASE"/>
    <property type="match status" value="1"/>
</dbReference>
<accession>A0ABQ9FQS3</accession>
<proteinExistence type="inferred from homology"/>
<dbReference type="PANTHER" id="PTHR11927:SF9">
    <property type="entry name" value="L-FUCOSYLTRANSFERASE"/>
    <property type="match status" value="1"/>
</dbReference>
<dbReference type="Proteomes" id="UP001217089">
    <property type="component" value="Unassembled WGS sequence"/>
</dbReference>
<keyword evidence="1 3" id="KW-0328">Glycosyltransferase</keyword>
<dbReference type="InterPro" id="IPR002516">
    <property type="entry name" value="Glyco_trans_11"/>
</dbReference>
<gene>
    <name evidence="4" type="ORF">KUTeg_003597</name>
</gene>
<protein>
    <recommendedName>
        <fullName evidence="3">L-Fucosyltransferase</fullName>
        <ecNumber evidence="3">2.4.1.-</ecNumber>
    </recommendedName>
</protein>
<evidence type="ECO:0000256" key="1">
    <source>
        <dbReference type="ARBA" id="ARBA00022676"/>
    </source>
</evidence>
<keyword evidence="3" id="KW-0333">Golgi apparatus</keyword>
<sequence>MNMTTDNRISSDGNTQNISPGIQDVVIWYQSTQTSHNTGPGVLTFTQEFKRTTPKSTINTHSASKSSPRTNASFVSALIAKLTISPSGPKVAKTTNGTTIRVSKIISTTRRVINASSIKTTTAPKRTKFFICPIYTGRVGNLMFQYASSYGIAVAKNMSVVIQESNILNRLFTLKAEIRKDISFCSKMKVKGESLHCGYDPNLSKFEPTQDYRLAVYLQSWKYFENVTDDLRQQFTFKPDIKKRSELIINKMLSKRKVTSRADVILVGVHIRRGDFVNNKYGYEVATKEYLQRAVKYFTDRFINVLFIVCTNDLRWTKENMPPVAVEYTENNSAEVDMCILSMCNNTILSVGTFGWWAAWLNKGTTIFFKWPAKEGSPLRKDFSKNYTDYFPPKWIDIKLIQRHVARARHIYIFEGAYSAILVLYLDTKVICRLGENGQRVLVICLIQNIPSTFKRVRKKYKRKHFTI</sequence>
<evidence type="ECO:0000313" key="4">
    <source>
        <dbReference type="EMBL" id="KAJ8318506.1"/>
    </source>
</evidence>
<comment type="subcellular location">
    <subcellularLocation>
        <location evidence="3">Golgi apparatus</location>
        <location evidence="3">Golgi stack membrane</location>
        <topology evidence="3">Single-pass type II membrane protein</topology>
    </subcellularLocation>
</comment>
<keyword evidence="3" id="KW-0735">Signal-anchor</keyword>
<keyword evidence="3" id="KW-0325">Glycoprotein</keyword>
<keyword evidence="5" id="KW-1185">Reference proteome</keyword>
<evidence type="ECO:0000256" key="3">
    <source>
        <dbReference type="RuleBase" id="RU363129"/>
    </source>
</evidence>
<keyword evidence="2 3" id="KW-0808">Transferase</keyword>
<evidence type="ECO:0000256" key="2">
    <source>
        <dbReference type="ARBA" id="ARBA00022679"/>
    </source>
</evidence>
<reference evidence="4 5" key="1">
    <citation type="submission" date="2022-12" db="EMBL/GenBank/DDBJ databases">
        <title>Chromosome-level genome of Tegillarca granosa.</title>
        <authorList>
            <person name="Kim J."/>
        </authorList>
    </citation>
    <scope>NUCLEOTIDE SEQUENCE [LARGE SCALE GENOMIC DNA]</scope>
    <source>
        <strain evidence="4">Teg-2019</strain>
        <tissue evidence="4">Adductor muscle</tissue>
    </source>
</reference>
<name>A0ABQ9FQS3_TEGGR</name>
<dbReference type="Pfam" id="PF01531">
    <property type="entry name" value="Glyco_transf_11"/>
    <property type="match status" value="1"/>
</dbReference>
<organism evidence="4 5">
    <name type="scientific">Tegillarca granosa</name>
    <name type="common">Malaysian cockle</name>
    <name type="synonym">Anadara granosa</name>
    <dbReference type="NCBI Taxonomy" id="220873"/>
    <lineage>
        <taxon>Eukaryota</taxon>
        <taxon>Metazoa</taxon>
        <taxon>Spiralia</taxon>
        <taxon>Lophotrochozoa</taxon>
        <taxon>Mollusca</taxon>
        <taxon>Bivalvia</taxon>
        <taxon>Autobranchia</taxon>
        <taxon>Pteriomorphia</taxon>
        <taxon>Arcoida</taxon>
        <taxon>Arcoidea</taxon>
        <taxon>Arcidae</taxon>
        <taxon>Tegillarca</taxon>
    </lineage>
</organism>
<dbReference type="EC" id="2.4.1.-" evidence="3"/>
<dbReference type="CDD" id="cd11301">
    <property type="entry name" value="Fut1_Fut2_like"/>
    <property type="match status" value="1"/>
</dbReference>
<comment type="similarity">
    <text evidence="3">Belongs to the glycosyltransferase 11 family.</text>
</comment>
<comment type="caution">
    <text evidence="4">The sequence shown here is derived from an EMBL/GenBank/DDBJ whole genome shotgun (WGS) entry which is preliminary data.</text>
</comment>